<dbReference type="Proteomes" id="UP000325003">
    <property type="component" value="Unassembled WGS sequence"/>
</dbReference>
<sequence length="201" mass="20415">MSILLNHLRSNVVGYLALVVATGGTSYAVAELPRDSVGTAQLQREAVTTNKLDDEAVGVLKIKPGVVPRTTAKVTSVDFAGQLGDPVAAPDYPDRYQPLEFTMPASGHAAITGIVSALTQDCTSGSGNAGLYVDGLPVPGTRVVVASLSFTDGHGTAGEVFAGTVALGKGPHTANLGMDCPSGDISSSATGDMAWSVTVSR</sequence>
<reference evidence="1 2" key="2">
    <citation type="submission" date="2019-09" db="EMBL/GenBank/DDBJ databases">
        <authorList>
            <person name="Jin C."/>
        </authorList>
    </citation>
    <scope>NUCLEOTIDE SEQUENCE [LARGE SCALE GENOMIC DNA]</scope>
    <source>
        <strain evidence="1 2">BN130099</strain>
    </source>
</reference>
<reference evidence="1 2" key="1">
    <citation type="submission" date="2019-09" db="EMBL/GenBank/DDBJ databases">
        <title>Nocardioides panacisoli sp. nov., isolated from the soil of a ginseng field.</title>
        <authorList>
            <person name="Cho C."/>
        </authorList>
    </citation>
    <scope>NUCLEOTIDE SEQUENCE [LARGE SCALE GENOMIC DNA]</scope>
    <source>
        <strain evidence="1 2">BN130099</strain>
    </source>
</reference>
<keyword evidence="2" id="KW-1185">Reference proteome</keyword>
<comment type="caution">
    <text evidence="1">The sequence shown here is derived from an EMBL/GenBank/DDBJ whole genome shotgun (WGS) entry which is preliminary data.</text>
</comment>
<dbReference type="RefSeq" id="WP_149726290.1">
    <property type="nucleotide sequence ID" value="NZ_VUJV01000001.1"/>
</dbReference>
<proteinExistence type="predicted"/>
<dbReference type="EMBL" id="VUJV01000001">
    <property type="protein sequence ID" value="KAA1420830.1"/>
    <property type="molecule type" value="Genomic_DNA"/>
</dbReference>
<dbReference type="AlphaFoldDB" id="A0A5B1LLZ6"/>
<evidence type="ECO:0000313" key="1">
    <source>
        <dbReference type="EMBL" id="KAA1420830.1"/>
    </source>
</evidence>
<accession>A0A5B1LLZ6</accession>
<organism evidence="1 2">
    <name type="scientific">Nocardioides humilatus</name>
    <dbReference type="NCBI Taxonomy" id="2607660"/>
    <lineage>
        <taxon>Bacteria</taxon>
        <taxon>Bacillati</taxon>
        <taxon>Actinomycetota</taxon>
        <taxon>Actinomycetes</taxon>
        <taxon>Propionibacteriales</taxon>
        <taxon>Nocardioidaceae</taxon>
        <taxon>Nocardioides</taxon>
    </lineage>
</organism>
<evidence type="ECO:0000313" key="2">
    <source>
        <dbReference type="Proteomes" id="UP000325003"/>
    </source>
</evidence>
<protein>
    <submittedName>
        <fullName evidence="1">Uncharacterized protein</fullName>
    </submittedName>
</protein>
<gene>
    <name evidence="1" type="ORF">F0U44_00300</name>
</gene>
<name>A0A5B1LLZ6_9ACTN</name>